<keyword evidence="1" id="KW-0472">Membrane</keyword>
<keyword evidence="3" id="KW-1185">Reference proteome</keyword>
<accession>A0ABZ2V8Z6</accession>
<keyword evidence="1" id="KW-1133">Transmembrane helix</keyword>
<gene>
    <name evidence="2" type="ORF">AABB29_07890</name>
</gene>
<keyword evidence="1" id="KW-0812">Transmembrane</keyword>
<dbReference type="RefSeq" id="WP_341368632.1">
    <property type="nucleotide sequence ID" value="NZ_CP150951.2"/>
</dbReference>
<feature type="transmembrane region" description="Helical" evidence="1">
    <location>
        <begin position="163"/>
        <end position="181"/>
    </location>
</feature>
<dbReference type="Proteomes" id="UP001440612">
    <property type="component" value="Chromosome"/>
</dbReference>
<name>A0ABZ2V8Z6_9RHOB</name>
<dbReference type="EMBL" id="CP150951">
    <property type="protein sequence ID" value="WZC50530.1"/>
    <property type="molecule type" value="Genomic_DNA"/>
</dbReference>
<reference evidence="3" key="1">
    <citation type="submission" date="2024-04" db="EMBL/GenBank/DDBJ databases">
        <title>Phylogenomic analyses of a clade within the roseobacter group suggest taxonomic reassignments of species of the genera Aestuariivita, Citreicella, Loktanella, Nautella, Pelagibaca, Ruegeria, Thalassobius, Thiobacimonas and Tropicibacter, and the proposal o.</title>
        <authorList>
            <person name="Jeon C.O."/>
        </authorList>
    </citation>
    <scope>NUCLEOTIDE SEQUENCE [LARGE SCALE GENOMIC DNA]</scope>
    <source>
        <strain evidence="3">BS5-3</strain>
    </source>
</reference>
<evidence type="ECO:0000256" key="1">
    <source>
        <dbReference type="SAM" id="Phobius"/>
    </source>
</evidence>
<evidence type="ECO:0000313" key="3">
    <source>
        <dbReference type="Proteomes" id="UP001440612"/>
    </source>
</evidence>
<evidence type="ECO:0000313" key="2">
    <source>
        <dbReference type="EMBL" id="WZC50530.1"/>
    </source>
</evidence>
<sequence length="362" mass="38647">MSDTQPTQTTEPKAEVSGSFIYETEHPQLALPFTARVGDRRVEGKSISITHAVVSGLMPPNGNFEKVPTSLQFNFEGFSVNLFVEVNVEKIGDAENPDLRLQFCDPAGSHLPTLRYIMNSHLAGDLVTVGRFLGYTGPTQVKTKPPAAKPGTVQRVARTIRQGGILALSLVLIGLAANVVHERIMFQYEGRPVVIAQSGETLRATTAGQITYVNEDAGLGDVVYSVAANSGSLLSVRMPCDCTILPGAEFFEGATVLAGAPLVTLTEDSAAIEASALVSFEGIARMMAGDTPQLEFSDGRILPVSLEVTETADTAQANAAVPVQVILPEENIDQVAIGDTARLRFKRNILPEGLQQTIWGSI</sequence>
<evidence type="ECO:0008006" key="4">
    <source>
        <dbReference type="Google" id="ProtNLM"/>
    </source>
</evidence>
<proteinExistence type="predicted"/>
<protein>
    <recommendedName>
        <fullName evidence="4">HlyD family secretion protein</fullName>
    </recommendedName>
</protein>
<organism evidence="2 3">
    <name type="scientific">Yoonia phaeophyticola</name>
    <dbReference type="NCBI Taxonomy" id="3137369"/>
    <lineage>
        <taxon>Bacteria</taxon>
        <taxon>Pseudomonadati</taxon>
        <taxon>Pseudomonadota</taxon>
        <taxon>Alphaproteobacteria</taxon>
        <taxon>Rhodobacterales</taxon>
        <taxon>Paracoccaceae</taxon>
        <taxon>Yoonia</taxon>
    </lineage>
</organism>